<reference evidence="1" key="2">
    <citation type="submission" date="2023-05" db="EMBL/GenBank/DDBJ databases">
        <authorList>
            <consortium name="Lawrence Berkeley National Laboratory"/>
            <person name="Steindorff A."/>
            <person name="Hensen N."/>
            <person name="Bonometti L."/>
            <person name="Westerberg I."/>
            <person name="Brannstrom I.O."/>
            <person name="Guillou S."/>
            <person name="Cros-Aarteil S."/>
            <person name="Calhoun S."/>
            <person name="Haridas S."/>
            <person name="Kuo A."/>
            <person name="Mondo S."/>
            <person name="Pangilinan J."/>
            <person name="Riley R."/>
            <person name="Labutti K."/>
            <person name="Andreopoulos B."/>
            <person name="Lipzen A."/>
            <person name="Chen C."/>
            <person name="Yanf M."/>
            <person name="Daum C."/>
            <person name="Ng V."/>
            <person name="Clum A."/>
            <person name="Ohm R."/>
            <person name="Martin F."/>
            <person name="Silar P."/>
            <person name="Natvig D."/>
            <person name="Lalanne C."/>
            <person name="Gautier V."/>
            <person name="Ament-Velasquez S.L."/>
            <person name="Kruys A."/>
            <person name="Hutchinson M.I."/>
            <person name="Powell A.J."/>
            <person name="Barry K."/>
            <person name="Miller A.N."/>
            <person name="Grigoriev I.V."/>
            <person name="Debuchy R."/>
            <person name="Gladieux P."/>
            <person name="Thoren M.H."/>
            <person name="Johannesson H."/>
        </authorList>
    </citation>
    <scope>NUCLEOTIDE SEQUENCE</scope>
    <source>
        <strain evidence="1">CBS 990.96</strain>
    </source>
</reference>
<dbReference type="Proteomes" id="UP001301958">
    <property type="component" value="Unassembled WGS sequence"/>
</dbReference>
<reference evidence="1" key="1">
    <citation type="journal article" date="2023" name="Mol. Phylogenet. Evol.">
        <title>Genome-scale phylogeny and comparative genomics of the fungal order Sordariales.</title>
        <authorList>
            <person name="Hensen N."/>
            <person name="Bonometti L."/>
            <person name="Westerberg I."/>
            <person name="Brannstrom I.O."/>
            <person name="Guillou S."/>
            <person name="Cros-Aarteil S."/>
            <person name="Calhoun S."/>
            <person name="Haridas S."/>
            <person name="Kuo A."/>
            <person name="Mondo S."/>
            <person name="Pangilinan J."/>
            <person name="Riley R."/>
            <person name="LaButti K."/>
            <person name="Andreopoulos B."/>
            <person name="Lipzen A."/>
            <person name="Chen C."/>
            <person name="Yan M."/>
            <person name="Daum C."/>
            <person name="Ng V."/>
            <person name="Clum A."/>
            <person name="Steindorff A."/>
            <person name="Ohm R.A."/>
            <person name="Martin F."/>
            <person name="Silar P."/>
            <person name="Natvig D.O."/>
            <person name="Lalanne C."/>
            <person name="Gautier V."/>
            <person name="Ament-Velasquez S.L."/>
            <person name="Kruys A."/>
            <person name="Hutchinson M.I."/>
            <person name="Powell A.J."/>
            <person name="Barry K."/>
            <person name="Miller A.N."/>
            <person name="Grigoriev I.V."/>
            <person name="Debuchy R."/>
            <person name="Gladieux P."/>
            <person name="Hiltunen Thoren M."/>
            <person name="Johannesson H."/>
        </authorList>
    </citation>
    <scope>NUCLEOTIDE SEQUENCE</scope>
    <source>
        <strain evidence="1">CBS 990.96</strain>
    </source>
</reference>
<dbReference type="EMBL" id="MU865316">
    <property type="protein sequence ID" value="KAK4228657.1"/>
    <property type="molecule type" value="Genomic_DNA"/>
</dbReference>
<feature type="non-terminal residue" evidence="1">
    <location>
        <position position="184"/>
    </location>
</feature>
<comment type="caution">
    <text evidence="1">The sequence shown here is derived from an EMBL/GenBank/DDBJ whole genome shotgun (WGS) entry which is preliminary data.</text>
</comment>
<protein>
    <submittedName>
        <fullName evidence="1">Uncharacterized protein</fullName>
    </submittedName>
</protein>
<dbReference type="AlphaFoldDB" id="A0AAN7BSH5"/>
<evidence type="ECO:0000313" key="1">
    <source>
        <dbReference type="EMBL" id="KAK4228657.1"/>
    </source>
</evidence>
<gene>
    <name evidence="1" type="ORF">QBC38DRAFT_474444</name>
</gene>
<organism evidence="1 2">
    <name type="scientific">Podospora fimiseda</name>
    <dbReference type="NCBI Taxonomy" id="252190"/>
    <lineage>
        <taxon>Eukaryota</taxon>
        <taxon>Fungi</taxon>
        <taxon>Dikarya</taxon>
        <taxon>Ascomycota</taxon>
        <taxon>Pezizomycotina</taxon>
        <taxon>Sordariomycetes</taxon>
        <taxon>Sordariomycetidae</taxon>
        <taxon>Sordariales</taxon>
        <taxon>Podosporaceae</taxon>
        <taxon>Podospora</taxon>
    </lineage>
</organism>
<evidence type="ECO:0000313" key="2">
    <source>
        <dbReference type="Proteomes" id="UP001301958"/>
    </source>
</evidence>
<keyword evidence="2" id="KW-1185">Reference proteome</keyword>
<sequence>MTPQPIAVPPSQASLVGPSDQRTPLGAATGMMSCASDLTKFYSHFLRVYNSREQAFIERTQFEEGVLTLWKHILEESVQDRATAYCGSWYIADHVLLVVVHSLVKLFLLTVIFNRNITSIPWKPSEKPRWPGADGDNVWRLQSMSASGDEWRFFQTPTVLGNNKRLALHHGGNMIGATSFCFLS</sequence>
<name>A0AAN7BSH5_9PEZI</name>
<accession>A0AAN7BSH5</accession>
<proteinExistence type="predicted"/>